<evidence type="ECO:0000313" key="2">
    <source>
        <dbReference type="EMBL" id="SOC21818.1"/>
    </source>
</evidence>
<keyword evidence="3" id="KW-1185">Reference proteome</keyword>
<dbReference type="Proteomes" id="UP000219636">
    <property type="component" value="Unassembled WGS sequence"/>
</dbReference>
<dbReference type="EMBL" id="OBMQ01000013">
    <property type="protein sequence ID" value="SOC21818.1"/>
    <property type="molecule type" value="Genomic_DNA"/>
</dbReference>
<feature type="transmembrane region" description="Helical" evidence="1">
    <location>
        <begin position="6"/>
        <end position="28"/>
    </location>
</feature>
<evidence type="ECO:0000313" key="3">
    <source>
        <dbReference type="Proteomes" id="UP000219636"/>
    </source>
</evidence>
<gene>
    <name evidence="2" type="ORF">SAMN05880501_11368</name>
</gene>
<keyword evidence="1" id="KW-0472">Membrane</keyword>
<evidence type="ECO:0000256" key="1">
    <source>
        <dbReference type="SAM" id="Phobius"/>
    </source>
</evidence>
<dbReference type="AlphaFoldDB" id="A0A285TJ54"/>
<sequence>MLRSKWFWFVILFGFIIAWSMFDLFVIVPNLDS</sequence>
<proteinExistence type="predicted"/>
<keyword evidence="1" id="KW-0812">Transmembrane</keyword>
<name>A0A285TJ54_9BACL</name>
<accession>A0A285TJ54</accession>
<organism evidence="2 3">
    <name type="scientific">Ureibacillus xyleni</name>
    <dbReference type="NCBI Taxonomy" id="614648"/>
    <lineage>
        <taxon>Bacteria</taxon>
        <taxon>Bacillati</taxon>
        <taxon>Bacillota</taxon>
        <taxon>Bacilli</taxon>
        <taxon>Bacillales</taxon>
        <taxon>Caryophanaceae</taxon>
        <taxon>Ureibacillus</taxon>
    </lineage>
</organism>
<keyword evidence="1" id="KW-1133">Transmembrane helix</keyword>
<reference evidence="3" key="1">
    <citation type="submission" date="2017-08" db="EMBL/GenBank/DDBJ databases">
        <authorList>
            <person name="Varghese N."/>
            <person name="Submissions S."/>
        </authorList>
    </citation>
    <scope>NUCLEOTIDE SEQUENCE [LARGE SCALE GENOMIC DNA]</scope>
    <source>
        <strain evidence="3">JC22</strain>
    </source>
</reference>
<protein>
    <submittedName>
        <fullName evidence="2">Uncharacterized protein</fullName>
    </submittedName>
</protein>